<dbReference type="Proteomes" id="UP000799779">
    <property type="component" value="Unassembled WGS sequence"/>
</dbReference>
<dbReference type="EMBL" id="ML977628">
    <property type="protein sequence ID" value="KAF1996195.1"/>
    <property type="molecule type" value="Genomic_DNA"/>
</dbReference>
<organism evidence="2 3">
    <name type="scientific">Amniculicola lignicola CBS 123094</name>
    <dbReference type="NCBI Taxonomy" id="1392246"/>
    <lineage>
        <taxon>Eukaryota</taxon>
        <taxon>Fungi</taxon>
        <taxon>Dikarya</taxon>
        <taxon>Ascomycota</taxon>
        <taxon>Pezizomycotina</taxon>
        <taxon>Dothideomycetes</taxon>
        <taxon>Pleosporomycetidae</taxon>
        <taxon>Pleosporales</taxon>
        <taxon>Amniculicolaceae</taxon>
        <taxon>Amniculicola</taxon>
    </lineage>
</organism>
<accession>A0A6A5WAP4</accession>
<proteinExistence type="predicted"/>
<evidence type="ECO:0000256" key="1">
    <source>
        <dbReference type="SAM" id="MobiDB-lite"/>
    </source>
</evidence>
<feature type="region of interest" description="Disordered" evidence="1">
    <location>
        <begin position="1"/>
        <end position="205"/>
    </location>
</feature>
<reference evidence="2" key="1">
    <citation type="journal article" date="2020" name="Stud. Mycol.">
        <title>101 Dothideomycetes genomes: a test case for predicting lifestyles and emergence of pathogens.</title>
        <authorList>
            <person name="Haridas S."/>
            <person name="Albert R."/>
            <person name="Binder M."/>
            <person name="Bloem J."/>
            <person name="Labutti K."/>
            <person name="Salamov A."/>
            <person name="Andreopoulos B."/>
            <person name="Baker S."/>
            <person name="Barry K."/>
            <person name="Bills G."/>
            <person name="Bluhm B."/>
            <person name="Cannon C."/>
            <person name="Castanera R."/>
            <person name="Culley D."/>
            <person name="Daum C."/>
            <person name="Ezra D."/>
            <person name="Gonzalez J."/>
            <person name="Henrissat B."/>
            <person name="Kuo A."/>
            <person name="Liang C."/>
            <person name="Lipzen A."/>
            <person name="Lutzoni F."/>
            <person name="Magnuson J."/>
            <person name="Mondo S."/>
            <person name="Nolan M."/>
            <person name="Ohm R."/>
            <person name="Pangilinan J."/>
            <person name="Park H.-J."/>
            <person name="Ramirez L."/>
            <person name="Alfaro M."/>
            <person name="Sun H."/>
            <person name="Tritt A."/>
            <person name="Yoshinaga Y."/>
            <person name="Zwiers L.-H."/>
            <person name="Turgeon B."/>
            <person name="Goodwin S."/>
            <person name="Spatafora J."/>
            <person name="Crous P."/>
            <person name="Grigoriev I."/>
        </authorList>
    </citation>
    <scope>NUCLEOTIDE SEQUENCE</scope>
    <source>
        <strain evidence="2">CBS 123094</strain>
    </source>
</reference>
<dbReference type="AlphaFoldDB" id="A0A6A5WAP4"/>
<feature type="compositionally biased region" description="Low complexity" evidence="1">
    <location>
        <begin position="95"/>
        <end position="108"/>
    </location>
</feature>
<protein>
    <submittedName>
        <fullName evidence="2">Uncharacterized protein</fullName>
    </submittedName>
</protein>
<feature type="compositionally biased region" description="Basic and acidic residues" evidence="1">
    <location>
        <begin position="322"/>
        <end position="331"/>
    </location>
</feature>
<sequence length="358" mass="38926">MLTRELSSFSTNTSSEDMHLGDLSNQVTPELQQPERQAQQQSAMQSPQEPAEPIQQQPAIEDLLQAPIRPLPQPAGDSDPKPSCCFGVFGYSHDTSSASGRQSSTSRANETGTVETRGSPLSDQIISNNPPGPQASILSRQSNRPSPEPPVQLDTCKPKASGQGGDPRQRAASSTRRGPSRYRQPSCSGRLVPTSHPQTGNDAQTPDVTVLIRLDSQDGPDVLPKHKTASRNVASGPKPALVVRNNTPGELQHPVPQIPIVWRDPNLHPLSHAIVQPKGPTEPEANDADHTPLPATYHQNHPQGTLQVLPRRRHSRHGLFSDQRDSREETLTTHGSTKTLRARSRVSGLRLLCRSRAL</sequence>
<gene>
    <name evidence="2" type="ORF">P154DRAFT_538193</name>
</gene>
<feature type="compositionally biased region" description="Polar residues" evidence="1">
    <location>
        <begin position="109"/>
        <end position="129"/>
    </location>
</feature>
<feature type="compositionally biased region" description="Polar residues" evidence="1">
    <location>
        <begin position="171"/>
        <end position="187"/>
    </location>
</feature>
<feature type="compositionally biased region" description="Low complexity" evidence="1">
    <location>
        <begin position="29"/>
        <end position="61"/>
    </location>
</feature>
<keyword evidence="3" id="KW-1185">Reference proteome</keyword>
<feature type="region of interest" description="Disordered" evidence="1">
    <location>
        <begin position="311"/>
        <end position="337"/>
    </location>
</feature>
<evidence type="ECO:0000313" key="3">
    <source>
        <dbReference type="Proteomes" id="UP000799779"/>
    </source>
</evidence>
<feature type="compositionally biased region" description="Polar residues" evidence="1">
    <location>
        <begin position="195"/>
        <end position="205"/>
    </location>
</feature>
<evidence type="ECO:0000313" key="2">
    <source>
        <dbReference type="EMBL" id="KAF1996195.1"/>
    </source>
</evidence>
<feature type="compositionally biased region" description="Polar residues" evidence="1">
    <location>
        <begin position="1"/>
        <end position="15"/>
    </location>
</feature>
<feature type="compositionally biased region" description="Polar residues" evidence="1">
    <location>
        <begin position="136"/>
        <end position="145"/>
    </location>
</feature>
<name>A0A6A5WAP4_9PLEO</name>